<dbReference type="EMBL" id="SZYD01000001">
    <property type="protein sequence ID" value="KAD7480014.1"/>
    <property type="molecule type" value="Genomic_DNA"/>
</dbReference>
<feature type="region of interest" description="Disordered" evidence="1">
    <location>
        <begin position="22"/>
        <end position="80"/>
    </location>
</feature>
<feature type="compositionally biased region" description="Polar residues" evidence="1">
    <location>
        <begin position="31"/>
        <end position="53"/>
    </location>
</feature>
<protein>
    <submittedName>
        <fullName evidence="2">Uncharacterized protein</fullName>
    </submittedName>
</protein>
<dbReference type="PROSITE" id="PS51257">
    <property type="entry name" value="PROKAR_LIPOPROTEIN"/>
    <property type="match status" value="1"/>
</dbReference>
<dbReference type="AlphaFoldDB" id="A0A5N6Q5N9"/>
<feature type="compositionally biased region" description="Basic and acidic residues" evidence="1">
    <location>
        <begin position="154"/>
        <end position="165"/>
    </location>
</feature>
<dbReference type="Proteomes" id="UP000326396">
    <property type="component" value="Linkage Group LG1"/>
</dbReference>
<keyword evidence="3" id="KW-1185">Reference proteome</keyword>
<evidence type="ECO:0000313" key="2">
    <source>
        <dbReference type="EMBL" id="KAD7480014.1"/>
    </source>
</evidence>
<feature type="region of interest" description="Disordered" evidence="1">
    <location>
        <begin position="112"/>
        <end position="192"/>
    </location>
</feature>
<organism evidence="2 3">
    <name type="scientific">Mikania micrantha</name>
    <name type="common">bitter vine</name>
    <dbReference type="NCBI Taxonomy" id="192012"/>
    <lineage>
        <taxon>Eukaryota</taxon>
        <taxon>Viridiplantae</taxon>
        <taxon>Streptophyta</taxon>
        <taxon>Embryophyta</taxon>
        <taxon>Tracheophyta</taxon>
        <taxon>Spermatophyta</taxon>
        <taxon>Magnoliopsida</taxon>
        <taxon>eudicotyledons</taxon>
        <taxon>Gunneridae</taxon>
        <taxon>Pentapetalae</taxon>
        <taxon>asterids</taxon>
        <taxon>campanulids</taxon>
        <taxon>Asterales</taxon>
        <taxon>Asteraceae</taxon>
        <taxon>Asteroideae</taxon>
        <taxon>Heliantheae alliance</taxon>
        <taxon>Eupatorieae</taxon>
        <taxon>Mikania</taxon>
    </lineage>
</organism>
<accession>A0A5N6Q5N9</accession>
<evidence type="ECO:0000256" key="1">
    <source>
        <dbReference type="SAM" id="MobiDB-lite"/>
    </source>
</evidence>
<gene>
    <name evidence="2" type="ORF">E3N88_03150</name>
</gene>
<sequence>MSKLSTLWLSSVLGCKRVEKSGREVAKETEQQTSNVSLEPQSPLGTKSPSETAAQVAMEDTTQEEQISMEPVSSSRTIAAEDLSSIPELSVETNKEAFKVVGQPEGAVNAKVNSEAAAASEGPVILDVSSTEELHANEPAGEATGDFSSGAKITADDKGKRKLTPEEEAEQEERRPKKTKGRPNTSQDEERVRLSALLEERGYDFDEVWLWSVPQMAAELDKVQQQE</sequence>
<proteinExistence type="predicted"/>
<comment type="caution">
    <text evidence="2">The sequence shown here is derived from an EMBL/GenBank/DDBJ whole genome shotgun (WGS) entry which is preliminary data.</text>
</comment>
<reference evidence="2 3" key="1">
    <citation type="submission" date="2019-05" db="EMBL/GenBank/DDBJ databases">
        <title>Mikania micrantha, genome provides insights into the molecular mechanism of rapid growth.</title>
        <authorList>
            <person name="Liu B."/>
        </authorList>
    </citation>
    <scope>NUCLEOTIDE SEQUENCE [LARGE SCALE GENOMIC DNA]</scope>
    <source>
        <strain evidence="2">NLD-2019</strain>
        <tissue evidence="2">Leaf</tissue>
    </source>
</reference>
<evidence type="ECO:0000313" key="3">
    <source>
        <dbReference type="Proteomes" id="UP000326396"/>
    </source>
</evidence>
<name>A0A5N6Q5N9_9ASTR</name>